<dbReference type="Gene3D" id="3.90.76.10">
    <property type="entry name" value="Dipeptide-binding Protein, Domain 1"/>
    <property type="match status" value="1"/>
</dbReference>
<dbReference type="Pfam" id="PF00496">
    <property type="entry name" value="SBP_bac_5"/>
    <property type="match status" value="1"/>
</dbReference>
<dbReference type="Gene3D" id="3.40.190.10">
    <property type="entry name" value="Periplasmic binding protein-like II"/>
    <property type="match status" value="1"/>
</dbReference>
<dbReference type="InterPro" id="IPR000914">
    <property type="entry name" value="SBP_5_dom"/>
</dbReference>
<keyword evidence="2" id="KW-0732">Signal</keyword>
<name>A0ABW1J0F3_9PSEU</name>
<dbReference type="Gene3D" id="3.10.105.10">
    <property type="entry name" value="Dipeptide-binding Protein, Domain 3"/>
    <property type="match status" value="1"/>
</dbReference>
<dbReference type="PROSITE" id="PS51257">
    <property type="entry name" value="PROKAR_LIPOPROTEIN"/>
    <property type="match status" value="1"/>
</dbReference>
<keyword evidence="5" id="KW-1185">Reference proteome</keyword>
<evidence type="ECO:0000256" key="1">
    <source>
        <dbReference type="SAM" id="MobiDB-lite"/>
    </source>
</evidence>
<dbReference type="SUPFAM" id="SSF53850">
    <property type="entry name" value="Periplasmic binding protein-like II"/>
    <property type="match status" value="1"/>
</dbReference>
<accession>A0ABW1J0F3</accession>
<protein>
    <submittedName>
        <fullName evidence="4">ABC transporter family substrate-binding protein</fullName>
    </submittedName>
</protein>
<evidence type="ECO:0000259" key="3">
    <source>
        <dbReference type="Pfam" id="PF00496"/>
    </source>
</evidence>
<feature type="compositionally biased region" description="Low complexity" evidence="1">
    <location>
        <begin position="456"/>
        <end position="473"/>
    </location>
</feature>
<sequence>MRRIGTIARAAVVLLLCALLAACVDRPAPQQPPPPTTVAAAEPTRLVVGIDALGAGFNPHLLAHQSVVTTALATLVLPSVFRPDATGTLHLDETIATSARVVATDPFTVSYELNVKASWSSNAPIAAEDFVYLWEQMRSQPGVVDAAGYRLITDVRSRAGGKAVDVVFSRPYPQWQQLFSGLLPAHILKDAPGSWTGALAGGLPASGGPFRIVSVDRARGEIQLTRNDQYWATPAALDQIVLRRVDPTTMADGLRVGDVDVALPEASPMVRQALSALGPGVRVQEAPQPVVTDLGMRADGGPVSDPRVRHALAWLLDRAALRAAVAPDALVADAFGLAPAEPGYAPTAPAGAPVHPDPGAAERAFTAAGYVRDADGRWGRDGQPLRLVVGAAAERPQDVRLAEAIAAQLDAAGVGAAVVAPPAVDLFAGGPVPPTPPPTSAPPTPTDAAPGPTPATPSSTGSSAAPTSTPVPAAPGGVQVDLLVLPRVVGGDLGSRLASDYGCPHPTTGVAEPPATPTGFCFPALQPLLYRLLTEPADPATTAAVERVLWAQLPALPLFEPVTLVVSTPAADAATGIGPGPLQTGPMTGAQRWVQPTE</sequence>
<dbReference type="CDD" id="cd08501">
    <property type="entry name" value="PBP2_Lpqw"/>
    <property type="match status" value="1"/>
</dbReference>
<feature type="compositionally biased region" description="Pro residues" evidence="1">
    <location>
        <begin position="431"/>
        <end position="455"/>
    </location>
</feature>
<dbReference type="RefSeq" id="WP_379583977.1">
    <property type="nucleotide sequence ID" value="NZ_JBHSQW010000014.1"/>
</dbReference>
<feature type="region of interest" description="Disordered" evidence="1">
    <location>
        <begin position="576"/>
        <end position="598"/>
    </location>
</feature>
<organism evidence="4 5">
    <name type="scientific">Pseudonocardia hispaniensis</name>
    <dbReference type="NCBI Taxonomy" id="904933"/>
    <lineage>
        <taxon>Bacteria</taxon>
        <taxon>Bacillati</taxon>
        <taxon>Actinomycetota</taxon>
        <taxon>Actinomycetes</taxon>
        <taxon>Pseudonocardiales</taxon>
        <taxon>Pseudonocardiaceae</taxon>
        <taxon>Pseudonocardia</taxon>
    </lineage>
</organism>
<evidence type="ECO:0000256" key="2">
    <source>
        <dbReference type="SAM" id="SignalP"/>
    </source>
</evidence>
<feature type="domain" description="Solute-binding protein family 5" evidence="3">
    <location>
        <begin position="95"/>
        <end position="418"/>
    </location>
</feature>
<comment type="caution">
    <text evidence="4">The sequence shown here is derived from an EMBL/GenBank/DDBJ whole genome shotgun (WGS) entry which is preliminary data.</text>
</comment>
<dbReference type="InterPro" id="IPR039424">
    <property type="entry name" value="SBP_5"/>
</dbReference>
<dbReference type="PANTHER" id="PTHR30290:SF65">
    <property type="entry name" value="MONOACYL PHOSPHATIDYLINOSITOL TETRAMANNOSIDE-BINDING PROTEIN LPQW-RELATED"/>
    <property type="match status" value="1"/>
</dbReference>
<reference evidence="5" key="1">
    <citation type="journal article" date="2019" name="Int. J. Syst. Evol. Microbiol.">
        <title>The Global Catalogue of Microorganisms (GCM) 10K type strain sequencing project: providing services to taxonomists for standard genome sequencing and annotation.</title>
        <authorList>
            <consortium name="The Broad Institute Genomics Platform"/>
            <consortium name="The Broad Institute Genome Sequencing Center for Infectious Disease"/>
            <person name="Wu L."/>
            <person name="Ma J."/>
        </authorList>
    </citation>
    <scope>NUCLEOTIDE SEQUENCE [LARGE SCALE GENOMIC DNA]</scope>
    <source>
        <strain evidence="5">CCM 8391</strain>
    </source>
</reference>
<dbReference type="PANTHER" id="PTHR30290">
    <property type="entry name" value="PERIPLASMIC BINDING COMPONENT OF ABC TRANSPORTER"/>
    <property type="match status" value="1"/>
</dbReference>
<dbReference type="EMBL" id="JBHSQW010000014">
    <property type="protein sequence ID" value="MFC5993939.1"/>
    <property type="molecule type" value="Genomic_DNA"/>
</dbReference>
<gene>
    <name evidence="4" type="ORF">ACFQE5_06920</name>
</gene>
<evidence type="ECO:0000313" key="4">
    <source>
        <dbReference type="EMBL" id="MFC5993939.1"/>
    </source>
</evidence>
<dbReference type="Proteomes" id="UP001596302">
    <property type="component" value="Unassembled WGS sequence"/>
</dbReference>
<feature type="signal peptide" evidence="2">
    <location>
        <begin position="1"/>
        <end position="21"/>
    </location>
</feature>
<feature type="chain" id="PRO_5045928511" evidence="2">
    <location>
        <begin position="22"/>
        <end position="598"/>
    </location>
</feature>
<feature type="region of interest" description="Disordered" evidence="1">
    <location>
        <begin position="429"/>
        <end position="473"/>
    </location>
</feature>
<proteinExistence type="predicted"/>
<evidence type="ECO:0000313" key="5">
    <source>
        <dbReference type="Proteomes" id="UP001596302"/>
    </source>
</evidence>